<gene>
    <name evidence="2" type="ORF">A3B90_02290</name>
</gene>
<feature type="region of interest" description="Disordered" evidence="1">
    <location>
        <begin position="45"/>
        <end position="88"/>
    </location>
</feature>
<feature type="region of interest" description="Disordered" evidence="1">
    <location>
        <begin position="1"/>
        <end position="24"/>
    </location>
</feature>
<evidence type="ECO:0000313" key="2">
    <source>
        <dbReference type="EMBL" id="OGH66263.1"/>
    </source>
</evidence>
<name>A0A1F6M3X9_9BACT</name>
<protein>
    <submittedName>
        <fullName evidence="2">Uncharacterized protein</fullName>
    </submittedName>
</protein>
<proteinExistence type="predicted"/>
<dbReference type="AlphaFoldDB" id="A0A1F6M3X9"/>
<sequence length="88" mass="10088">MSFRVELNPPIEAIENGDSSGNQNHEFRVLGSFLKGQPQRVQIARQRVDRSRENDHEPVDKQRIEQEPKYSVLHTGLTFPAPSKNTFS</sequence>
<evidence type="ECO:0000313" key="3">
    <source>
        <dbReference type="Proteomes" id="UP000178742"/>
    </source>
</evidence>
<feature type="compositionally biased region" description="Basic and acidic residues" evidence="1">
    <location>
        <begin position="46"/>
        <end position="68"/>
    </location>
</feature>
<dbReference type="STRING" id="1798676.A3B90_02290"/>
<dbReference type="EMBL" id="MFPX01000022">
    <property type="protein sequence ID" value="OGH66263.1"/>
    <property type="molecule type" value="Genomic_DNA"/>
</dbReference>
<accession>A0A1F6M3X9</accession>
<evidence type="ECO:0000256" key="1">
    <source>
        <dbReference type="SAM" id="MobiDB-lite"/>
    </source>
</evidence>
<dbReference type="Proteomes" id="UP000178742">
    <property type="component" value="Unassembled WGS sequence"/>
</dbReference>
<reference evidence="2 3" key="1">
    <citation type="journal article" date="2016" name="Nat. Commun.">
        <title>Thousands of microbial genomes shed light on interconnected biogeochemical processes in an aquifer system.</title>
        <authorList>
            <person name="Anantharaman K."/>
            <person name="Brown C.T."/>
            <person name="Hug L.A."/>
            <person name="Sharon I."/>
            <person name="Castelle C.J."/>
            <person name="Probst A.J."/>
            <person name="Thomas B.C."/>
            <person name="Singh A."/>
            <person name="Wilkins M.J."/>
            <person name="Karaoz U."/>
            <person name="Brodie E.L."/>
            <person name="Williams K.H."/>
            <person name="Hubbard S.S."/>
            <person name="Banfield J.F."/>
        </authorList>
    </citation>
    <scope>NUCLEOTIDE SEQUENCE [LARGE SCALE GENOMIC DNA]</scope>
</reference>
<comment type="caution">
    <text evidence="2">The sequence shown here is derived from an EMBL/GenBank/DDBJ whole genome shotgun (WGS) entry which is preliminary data.</text>
</comment>
<organism evidence="2 3">
    <name type="scientific">Candidatus Magasanikbacteria bacterium RIFCSPHIGHO2_02_FULL_41_13</name>
    <dbReference type="NCBI Taxonomy" id="1798676"/>
    <lineage>
        <taxon>Bacteria</taxon>
        <taxon>Candidatus Magasanikiibacteriota</taxon>
    </lineage>
</organism>